<feature type="region of interest" description="Disordered" evidence="1">
    <location>
        <begin position="214"/>
        <end position="254"/>
    </location>
</feature>
<feature type="compositionally biased region" description="Low complexity" evidence="1">
    <location>
        <begin position="214"/>
        <end position="223"/>
    </location>
</feature>
<keyword evidence="3" id="KW-1185">Reference proteome</keyword>
<reference evidence="2 3" key="1">
    <citation type="journal article" date="2024" name="J Genomics">
        <title>Draft genome sequencing and assembly of Favolaschia claudopus CIRM-BRFM 2984 isolated from oak limbs.</title>
        <authorList>
            <person name="Navarro D."/>
            <person name="Drula E."/>
            <person name="Chaduli D."/>
            <person name="Cazenave R."/>
            <person name="Ahrendt S."/>
            <person name="Wang J."/>
            <person name="Lipzen A."/>
            <person name="Daum C."/>
            <person name="Barry K."/>
            <person name="Grigoriev I.V."/>
            <person name="Favel A."/>
            <person name="Rosso M.N."/>
            <person name="Martin F."/>
        </authorList>
    </citation>
    <scope>NUCLEOTIDE SEQUENCE [LARGE SCALE GENOMIC DNA]</scope>
    <source>
        <strain evidence="2 3">CIRM-BRFM 2984</strain>
    </source>
</reference>
<name>A0AAW0BAG1_9AGAR</name>
<proteinExistence type="predicted"/>
<feature type="region of interest" description="Disordered" evidence="1">
    <location>
        <begin position="128"/>
        <end position="177"/>
    </location>
</feature>
<evidence type="ECO:0000313" key="3">
    <source>
        <dbReference type="Proteomes" id="UP001362999"/>
    </source>
</evidence>
<dbReference type="EMBL" id="JAWWNJ010000037">
    <property type="protein sequence ID" value="KAK7022236.1"/>
    <property type="molecule type" value="Genomic_DNA"/>
</dbReference>
<dbReference type="AlphaFoldDB" id="A0AAW0BAG1"/>
<protein>
    <submittedName>
        <fullName evidence="2">Uncharacterized protein</fullName>
    </submittedName>
</protein>
<dbReference type="Proteomes" id="UP001362999">
    <property type="component" value="Unassembled WGS sequence"/>
</dbReference>
<sequence length="268" mass="29812">MAKMTKPPNKIDDSPSEDEDFRPTRKTRKSLAAKQATAEARKQRRREYYAREYVGLSFFSLFAGNSRTNSAVKIRAKNRIHIAERRAAAKKLEQDSIQQNIGSQKASDLAAAELLASETLAQMRAARAAQENFSKSPTLRARESEEQELDREISNLFEAGKHQDDMAESSDEDEEAAAQTMILGSRLISGDSNREMAEKSHALKAARLRLLEAMGPRYSSRKSPSPDPPSPGRKRGKWEQGMIDRSIGSSDQPVAATACISNTTKWLI</sequence>
<accession>A0AAW0BAG1</accession>
<organism evidence="2 3">
    <name type="scientific">Favolaschia claudopus</name>
    <dbReference type="NCBI Taxonomy" id="2862362"/>
    <lineage>
        <taxon>Eukaryota</taxon>
        <taxon>Fungi</taxon>
        <taxon>Dikarya</taxon>
        <taxon>Basidiomycota</taxon>
        <taxon>Agaricomycotina</taxon>
        <taxon>Agaricomycetes</taxon>
        <taxon>Agaricomycetidae</taxon>
        <taxon>Agaricales</taxon>
        <taxon>Marasmiineae</taxon>
        <taxon>Mycenaceae</taxon>
        <taxon>Favolaschia</taxon>
    </lineage>
</organism>
<comment type="caution">
    <text evidence="2">The sequence shown here is derived from an EMBL/GenBank/DDBJ whole genome shotgun (WGS) entry which is preliminary data.</text>
</comment>
<gene>
    <name evidence="2" type="ORF">R3P38DRAFT_2780298</name>
</gene>
<evidence type="ECO:0000313" key="2">
    <source>
        <dbReference type="EMBL" id="KAK7022236.1"/>
    </source>
</evidence>
<feature type="compositionally biased region" description="Acidic residues" evidence="1">
    <location>
        <begin position="166"/>
        <end position="176"/>
    </location>
</feature>
<feature type="region of interest" description="Disordered" evidence="1">
    <location>
        <begin position="1"/>
        <end position="44"/>
    </location>
</feature>
<evidence type="ECO:0000256" key="1">
    <source>
        <dbReference type="SAM" id="MobiDB-lite"/>
    </source>
</evidence>